<proteinExistence type="predicted"/>
<sequence>MLSKGIQILKALGPGMIITASFIGPGTVTTMTQSGAGFGYSLLWAVVFSVIATIVVQEMIIRLSLVTREGLGEAIQSLLQHKVGKFILVWFILIVVTLGCAAYISGDLIGTSLGAAYLLHLPKHVVAPIIGIIILLIGVLGNYDFLEKVMIVLMVIMGLIFITTMILVQPDVGAIFKGALVPTVPNGSMLTVIALIGTTVVPYNFFIHSTAVHERFHSIKALRFARWDTVLSITIGGIISAAILISAATLIRGEEVSSVIQLARPLEPILGQAAPYAMSIGLFAAGLSSALASPTGAAATISSLLGWKGGMSSKKYKTVFACIIIVGIISSALGFEPLQVVLVAQALNGMILPIVAIVIFIIVNRRGLLGDYVNNWKWNVIGGLVVAVITFLGGYSLVDAVAQLF</sequence>
<name>A0ABT4BJE3_9STAP</name>
<feature type="transmembrane region" description="Helical" evidence="6">
    <location>
        <begin position="42"/>
        <end position="65"/>
    </location>
</feature>
<evidence type="ECO:0000256" key="2">
    <source>
        <dbReference type="ARBA" id="ARBA00022448"/>
    </source>
</evidence>
<feature type="transmembrane region" description="Helical" evidence="6">
    <location>
        <begin position="273"/>
        <end position="306"/>
    </location>
</feature>
<keyword evidence="4 6" id="KW-1133">Transmembrane helix</keyword>
<feature type="transmembrane region" description="Helical" evidence="6">
    <location>
        <begin position="341"/>
        <end position="364"/>
    </location>
</feature>
<dbReference type="RefSeq" id="WP_049409069.1">
    <property type="nucleotide sequence ID" value="NZ_JANSKN010000027.1"/>
</dbReference>
<keyword evidence="3 6" id="KW-0812">Transmembrane</keyword>
<comment type="subcellular location">
    <subcellularLocation>
        <location evidence="1">Membrane</location>
        <topology evidence="1">Multi-pass membrane protein</topology>
    </subcellularLocation>
</comment>
<dbReference type="InterPro" id="IPR001046">
    <property type="entry name" value="NRAMP_fam"/>
</dbReference>
<evidence type="ECO:0000256" key="1">
    <source>
        <dbReference type="ARBA" id="ARBA00004141"/>
    </source>
</evidence>
<feature type="transmembrane region" description="Helical" evidence="6">
    <location>
        <begin position="125"/>
        <end position="143"/>
    </location>
</feature>
<feature type="transmembrane region" description="Helical" evidence="6">
    <location>
        <begin position="150"/>
        <end position="168"/>
    </location>
</feature>
<dbReference type="PRINTS" id="PR00447">
    <property type="entry name" value="NATRESASSCMP"/>
</dbReference>
<feature type="transmembrane region" description="Helical" evidence="6">
    <location>
        <begin position="227"/>
        <end position="253"/>
    </location>
</feature>
<dbReference type="Proteomes" id="UP001072952">
    <property type="component" value="Unassembled WGS sequence"/>
</dbReference>
<feature type="transmembrane region" description="Helical" evidence="6">
    <location>
        <begin position="12"/>
        <end position="30"/>
    </location>
</feature>
<evidence type="ECO:0000313" key="7">
    <source>
        <dbReference type="EMBL" id="MCY1582786.1"/>
    </source>
</evidence>
<dbReference type="PANTHER" id="PTHR11706">
    <property type="entry name" value="SOLUTE CARRIER PROTEIN FAMILY 11 MEMBER"/>
    <property type="match status" value="1"/>
</dbReference>
<reference evidence="7" key="2">
    <citation type="submission" date="2022-08" db="EMBL/GenBank/DDBJ databases">
        <authorList>
            <person name="Magnan C."/>
        </authorList>
    </citation>
    <scope>NUCLEOTIDE SEQUENCE</scope>
    <source>
        <strain evidence="7">NSP012P</strain>
    </source>
</reference>
<feature type="transmembrane region" description="Helical" evidence="6">
    <location>
        <begin position="86"/>
        <end position="105"/>
    </location>
</feature>
<dbReference type="PANTHER" id="PTHR11706:SF33">
    <property type="entry name" value="NATURAL RESISTANCE-ASSOCIATED MACROPHAGE PROTEIN 2"/>
    <property type="match status" value="1"/>
</dbReference>
<feature type="transmembrane region" description="Helical" evidence="6">
    <location>
        <begin position="318"/>
        <end position="335"/>
    </location>
</feature>
<protein>
    <submittedName>
        <fullName evidence="7">Nramp family divalent metal transporter</fullName>
    </submittedName>
</protein>
<dbReference type="EMBL" id="JANSLD010000014">
    <property type="protein sequence ID" value="MCY1582786.1"/>
    <property type="molecule type" value="Genomic_DNA"/>
</dbReference>
<feature type="transmembrane region" description="Helical" evidence="6">
    <location>
        <begin position="376"/>
        <end position="398"/>
    </location>
</feature>
<keyword evidence="8" id="KW-1185">Reference proteome</keyword>
<evidence type="ECO:0000256" key="4">
    <source>
        <dbReference type="ARBA" id="ARBA00022989"/>
    </source>
</evidence>
<keyword evidence="2" id="KW-0813">Transport</keyword>
<feature type="transmembrane region" description="Helical" evidence="6">
    <location>
        <begin position="188"/>
        <end position="206"/>
    </location>
</feature>
<comment type="caution">
    <text evidence="7">The sequence shown here is derived from an EMBL/GenBank/DDBJ whole genome shotgun (WGS) entry which is preliminary data.</text>
</comment>
<evidence type="ECO:0000256" key="3">
    <source>
        <dbReference type="ARBA" id="ARBA00022692"/>
    </source>
</evidence>
<evidence type="ECO:0000313" key="8">
    <source>
        <dbReference type="Proteomes" id="UP001072952"/>
    </source>
</evidence>
<dbReference type="Pfam" id="PF01566">
    <property type="entry name" value="Nramp"/>
    <property type="match status" value="1"/>
</dbReference>
<dbReference type="NCBIfam" id="NF037982">
    <property type="entry name" value="Nramp_1"/>
    <property type="match status" value="1"/>
</dbReference>
<evidence type="ECO:0000256" key="5">
    <source>
        <dbReference type="ARBA" id="ARBA00023136"/>
    </source>
</evidence>
<accession>A0ABT4BJE3</accession>
<organism evidence="7 8">
    <name type="scientific">Staphylococcus pettenkoferi</name>
    <dbReference type="NCBI Taxonomy" id="170573"/>
    <lineage>
        <taxon>Bacteria</taxon>
        <taxon>Bacillati</taxon>
        <taxon>Bacillota</taxon>
        <taxon>Bacilli</taxon>
        <taxon>Bacillales</taxon>
        <taxon>Staphylococcaceae</taxon>
        <taxon>Staphylococcus</taxon>
    </lineage>
</organism>
<reference evidence="7" key="1">
    <citation type="journal article" date="2022" name="Int. J. Mol. Sci.">
        <title>Phenotypic and Genotypic Virulence Characterisation of Staphylococcus pettenkoferi Strains Isolated from Human Bloodstream and Diabetic Foot Infections.</title>
        <authorList>
            <person name="Magnan C."/>
            <person name="Ahmad-Mansour N."/>
            <person name="Pouget C."/>
            <person name="Morsli M."/>
            <person name="Huc-Brandt S."/>
            <person name="Pantel A."/>
            <person name="Dunyach-Remy C."/>
            <person name="Sotto A."/>
            <person name="Molle V."/>
            <person name="Lavigne J.-P."/>
        </authorList>
    </citation>
    <scope>NUCLEOTIDE SEQUENCE</scope>
    <source>
        <strain evidence="7">NSP012P</strain>
    </source>
</reference>
<gene>
    <name evidence="7" type="ORF">NW133_04375</name>
</gene>
<keyword evidence="5 6" id="KW-0472">Membrane</keyword>
<evidence type="ECO:0000256" key="6">
    <source>
        <dbReference type="SAM" id="Phobius"/>
    </source>
</evidence>